<dbReference type="HAMAP" id="MF_00399">
    <property type="entry name" value="DbsD"/>
    <property type="match status" value="1"/>
</dbReference>
<keyword evidence="4 18" id="KW-1003">Cell membrane</keyword>
<dbReference type="OrthoDB" id="9811036at2"/>
<keyword evidence="10 18" id="KW-1133">Transmembrane helix</keyword>
<dbReference type="Gene3D" id="2.60.40.1250">
    <property type="entry name" value="Thiol:disulfide interchange protein DsbD, N-terminal domain"/>
    <property type="match status" value="1"/>
</dbReference>
<dbReference type="InterPro" id="IPR036249">
    <property type="entry name" value="Thioredoxin-like_sf"/>
</dbReference>
<feature type="transmembrane region" description="Helical" evidence="18">
    <location>
        <begin position="221"/>
        <end position="249"/>
    </location>
</feature>
<comment type="catalytic activity">
    <reaction evidence="16 18">
        <text>[protein]-dithiol + NAD(+) = [protein]-disulfide + NADH + H(+)</text>
        <dbReference type="Rhea" id="RHEA:18749"/>
        <dbReference type="Rhea" id="RHEA-COMP:10593"/>
        <dbReference type="Rhea" id="RHEA-COMP:10594"/>
        <dbReference type="ChEBI" id="CHEBI:15378"/>
        <dbReference type="ChEBI" id="CHEBI:29950"/>
        <dbReference type="ChEBI" id="CHEBI:50058"/>
        <dbReference type="ChEBI" id="CHEBI:57540"/>
        <dbReference type="ChEBI" id="CHEBI:57945"/>
        <dbReference type="EC" id="1.8.1.8"/>
    </reaction>
</comment>
<feature type="transmembrane region" description="Helical" evidence="18">
    <location>
        <begin position="441"/>
        <end position="458"/>
    </location>
</feature>
<evidence type="ECO:0000259" key="19">
    <source>
        <dbReference type="PROSITE" id="PS51352"/>
    </source>
</evidence>
<dbReference type="PROSITE" id="PS51352">
    <property type="entry name" value="THIOREDOXIN_2"/>
    <property type="match status" value="1"/>
</dbReference>
<feature type="transmembrane region" description="Helical" evidence="18">
    <location>
        <begin position="465"/>
        <end position="485"/>
    </location>
</feature>
<comment type="catalytic activity">
    <reaction evidence="17 18">
        <text>[protein]-dithiol + NADP(+) = [protein]-disulfide + NADPH + H(+)</text>
        <dbReference type="Rhea" id="RHEA:18753"/>
        <dbReference type="Rhea" id="RHEA-COMP:10593"/>
        <dbReference type="Rhea" id="RHEA-COMP:10594"/>
        <dbReference type="ChEBI" id="CHEBI:15378"/>
        <dbReference type="ChEBI" id="CHEBI:29950"/>
        <dbReference type="ChEBI" id="CHEBI:50058"/>
        <dbReference type="ChEBI" id="CHEBI:57783"/>
        <dbReference type="ChEBI" id="CHEBI:58349"/>
        <dbReference type="EC" id="1.8.1.8"/>
    </reaction>
</comment>
<feature type="signal peptide" evidence="18">
    <location>
        <begin position="1"/>
        <end position="27"/>
    </location>
</feature>
<evidence type="ECO:0000256" key="17">
    <source>
        <dbReference type="ARBA" id="ARBA00047804"/>
    </source>
</evidence>
<evidence type="ECO:0000256" key="2">
    <source>
        <dbReference type="ARBA" id="ARBA00007241"/>
    </source>
</evidence>
<evidence type="ECO:0000256" key="4">
    <source>
        <dbReference type="ARBA" id="ARBA00022475"/>
    </source>
</evidence>
<evidence type="ECO:0000256" key="13">
    <source>
        <dbReference type="ARBA" id="ARBA00023136"/>
    </source>
</evidence>
<evidence type="ECO:0000313" key="21">
    <source>
        <dbReference type="Proteomes" id="UP000197468"/>
    </source>
</evidence>
<gene>
    <name evidence="18" type="primary">dsbD</name>
    <name evidence="20" type="ORF">CDN99_26195</name>
</gene>
<keyword evidence="13 18" id="KW-0472">Membrane</keyword>
<dbReference type="InterPro" id="IPR017937">
    <property type="entry name" value="Thioredoxin_CS"/>
</dbReference>
<evidence type="ECO:0000256" key="12">
    <source>
        <dbReference type="ARBA" id="ARBA00023027"/>
    </source>
</evidence>
<feature type="disulfide bond" description="Redox-active" evidence="18">
    <location>
        <begin position="552"/>
        <end position="555"/>
    </location>
</feature>
<keyword evidence="12 18" id="KW-0520">NAD</keyword>
<keyword evidence="7 18" id="KW-0732">Signal</keyword>
<dbReference type="GO" id="GO:0047134">
    <property type="term" value="F:protein-disulfide reductase [NAD(P)H] activity"/>
    <property type="evidence" value="ECO:0007669"/>
    <property type="project" value="UniProtKB-UniRule"/>
</dbReference>
<dbReference type="PANTHER" id="PTHR32234">
    <property type="entry name" value="THIOL:DISULFIDE INTERCHANGE PROTEIN DSBD"/>
    <property type="match status" value="1"/>
</dbReference>
<evidence type="ECO:0000313" key="20">
    <source>
        <dbReference type="EMBL" id="OWQ83347.1"/>
    </source>
</evidence>
<keyword evidence="3 18" id="KW-0813">Transport</keyword>
<protein>
    <recommendedName>
        <fullName evidence="18">Thiol:disulfide interchange protein DsbD</fullName>
        <ecNumber evidence="18">1.8.1.8</ecNumber>
    </recommendedName>
    <alternativeName>
        <fullName evidence="18">Protein-disulfide reductase</fullName>
        <shortName evidence="18">Disulfide reductase</shortName>
    </alternativeName>
</protein>
<feature type="transmembrane region" description="Helical" evidence="18">
    <location>
        <begin position="297"/>
        <end position="317"/>
    </location>
</feature>
<evidence type="ECO:0000256" key="15">
    <source>
        <dbReference type="ARBA" id="ARBA00023284"/>
    </source>
</evidence>
<keyword evidence="15 18" id="KW-0676">Redox-active center</keyword>
<evidence type="ECO:0000256" key="8">
    <source>
        <dbReference type="ARBA" id="ARBA00022748"/>
    </source>
</evidence>
<comment type="function">
    <text evidence="18">Required to facilitate the formation of correct disulfide bonds in some periplasmic proteins and for the assembly of the periplasmic c-type cytochromes. Acts by transferring electrons from cytoplasmic thioredoxin to the periplasm. This transfer involves a cascade of disulfide bond formation and reduction steps.</text>
</comment>
<keyword evidence="8 18" id="KW-0201">Cytochrome c-type biogenesis</keyword>
<dbReference type="InterPro" id="IPR022910">
    <property type="entry name" value="Thiol_diS_interchange_DbsD"/>
</dbReference>
<feature type="transmembrane region" description="Helical" evidence="18">
    <location>
        <begin position="344"/>
        <end position="370"/>
    </location>
</feature>
<dbReference type="GO" id="GO:0005886">
    <property type="term" value="C:plasma membrane"/>
    <property type="evidence" value="ECO:0007669"/>
    <property type="project" value="UniProtKB-SubCell"/>
</dbReference>
<feature type="disulfide bond" description="Redox-active" evidence="18">
    <location>
        <begin position="236"/>
        <end position="358"/>
    </location>
</feature>
<organism evidence="20 21">
    <name type="scientific">Roseateles aquatilis</name>
    <dbReference type="NCBI Taxonomy" id="431061"/>
    <lineage>
        <taxon>Bacteria</taxon>
        <taxon>Pseudomonadati</taxon>
        <taxon>Pseudomonadota</taxon>
        <taxon>Betaproteobacteria</taxon>
        <taxon>Burkholderiales</taxon>
        <taxon>Sphaerotilaceae</taxon>
        <taxon>Roseateles</taxon>
    </lineage>
</organism>
<proteinExistence type="inferred from homology"/>
<keyword evidence="14 18" id="KW-1015">Disulfide bond</keyword>
<dbReference type="SUPFAM" id="SSF52833">
    <property type="entry name" value="Thioredoxin-like"/>
    <property type="match status" value="1"/>
</dbReference>
<evidence type="ECO:0000256" key="16">
    <source>
        <dbReference type="ARBA" id="ARBA00047388"/>
    </source>
</evidence>
<feature type="chain" id="PRO_5013406175" description="Thiol:disulfide interchange protein DsbD" evidence="18">
    <location>
        <begin position="28"/>
        <end position="637"/>
    </location>
</feature>
<evidence type="ECO:0000256" key="10">
    <source>
        <dbReference type="ARBA" id="ARBA00022989"/>
    </source>
</evidence>
<dbReference type="CDD" id="cd02953">
    <property type="entry name" value="DsbDgamma"/>
    <property type="match status" value="1"/>
</dbReference>
<evidence type="ECO:0000256" key="5">
    <source>
        <dbReference type="ARBA" id="ARBA00022519"/>
    </source>
</evidence>
<dbReference type="PANTHER" id="PTHR32234:SF0">
    <property type="entry name" value="THIOL:DISULFIDE INTERCHANGE PROTEIN DSBD"/>
    <property type="match status" value="1"/>
</dbReference>
<keyword evidence="6 18" id="KW-0812">Transmembrane</keyword>
<feature type="domain" description="Thioredoxin" evidence="19">
    <location>
        <begin position="500"/>
        <end position="637"/>
    </location>
</feature>
<evidence type="ECO:0000256" key="18">
    <source>
        <dbReference type="HAMAP-Rule" id="MF_00399"/>
    </source>
</evidence>
<comment type="caution">
    <text evidence="20">The sequence shown here is derived from an EMBL/GenBank/DDBJ whole genome shotgun (WGS) entry which is preliminary data.</text>
</comment>
<dbReference type="InterPro" id="IPR013766">
    <property type="entry name" value="Thioredoxin_domain"/>
</dbReference>
<keyword evidence="5 18" id="KW-0997">Cell inner membrane</keyword>
<dbReference type="Pfam" id="PF11412">
    <property type="entry name" value="DsbD_N"/>
    <property type="match status" value="1"/>
</dbReference>
<dbReference type="Proteomes" id="UP000197468">
    <property type="component" value="Unassembled WGS sequence"/>
</dbReference>
<dbReference type="InterPro" id="IPR036929">
    <property type="entry name" value="DsbDN_sf"/>
</dbReference>
<dbReference type="Pfam" id="PF13899">
    <property type="entry name" value="Thioredoxin_7"/>
    <property type="match status" value="1"/>
</dbReference>
<dbReference type="InterPro" id="IPR035671">
    <property type="entry name" value="DsbD_gamma"/>
</dbReference>
<dbReference type="GO" id="GO:0045454">
    <property type="term" value="P:cell redox homeostasis"/>
    <property type="evidence" value="ECO:0007669"/>
    <property type="project" value="TreeGrafter"/>
</dbReference>
<dbReference type="NCBIfam" id="NF001419">
    <property type="entry name" value="PRK00293.1"/>
    <property type="match status" value="1"/>
</dbReference>
<dbReference type="EMBL" id="NIOF01000021">
    <property type="protein sequence ID" value="OWQ83347.1"/>
    <property type="molecule type" value="Genomic_DNA"/>
</dbReference>
<keyword evidence="11 18" id="KW-0560">Oxidoreductase</keyword>
<comment type="similarity">
    <text evidence="2 18">Belongs to the thioredoxin family. DsbD subfamily.</text>
</comment>
<evidence type="ECO:0000256" key="1">
    <source>
        <dbReference type="ARBA" id="ARBA00004429"/>
    </source>
</evidence>
<feature type="transmembrane region" description="Helical" evidence="18">
    <location>
        <begin position="382"/>
        <end position="405"/>
    </location>
</feature>
<dbReference type="EC" id="1.8.1.8" evidence="18"/>
<dbReference type="InterPro" id="IPR028250">
    <property type="entry name" value="DsbDN"/>
</dbReference>
<dbReference type="SUPFAM" id="SSF74863">
    <property type="entry name" value="Thiol:disulfide interchange protein DsbD, N-terminal domain (DsbD-alpha)"/>
    <property type="match status" value="1"/>
</dbReference>
<evidence type="ECO:0000256" key="11">
    <source>
        <dbReference type="ARBA" id="ARBA00023002"/>
    </source>
</evidence>
<accession>A0A246ITN6</accession>
<dbReference type="RefSeq" id="WP_088388394.1">
    <property type="nucleotide sequence ID" value="NZ_NIOF01000021.1"/>
</dbReference>
<reference evidence="20 21" key="1">
    <citation type="journal article" date="2008" name="Int. J. Syst. Evol. Microbiol.">
        <title>Description of Roseateles aquatilis sp. nov. and Roseateles terrae sp. nov., in the class Betaproteobacteria, and emended description of the genus Roseateles.</title>
        <authorList>
            <person name="Gomila M."/>
            <person name="Bowien B."/>
            <person name="Falsen E."/>
            <person name="Moore E.R."/>
            <person name="Lalucat J."/>
        </authorList>
    </citation>
    <scope>NUCLEOTIDE SEQUENCE [LARGE SCALE GENOMIC DNA]</scope>
    <source>
        <strain evidence="20 21">CCUG 48205</strain>
    </source>
</reference>
<sequence length="637" mass="65337" precursor="true">MRTLATFFAGAAVALALAVAAPPAARAAGTEAAFLDPAQAFPGQARIEPAASGPGALVVAFDVAAGYHLYRERFAIEADGTPLPAPALPAGKAEFDPNFNRTMTLWAGAVRVVQPLPDGAIPALLTVRYQGCADRGLCYPPQQALVHLERGGDGLLTARWEARPDALSAPIETAAAPSASTSPARAPAAEAPLAAVAGTAAPAPVDSSAAALQSGSLPRVLGMFLLGGLLLSFTPCVLPMLPILSSIIVGQGAPVSRTRGFTLALAYSMGMAMVYTAAGIVAGLLGSGFAAALQNPWVLGAFALLLSVLALSMFGVWEFQMPGFIQDRVNNASNRIKGGRHAGVFLMGGLSALLVGPCVAAPLAGALVYISQTRDVVLGGSALFALACGMSAPLLLLGLSAGTLLPRAGRWMEHVKTFFGLILIAVALWLVSPVLPTGALMFLIGAVALVTAICLGAFEAGRPRALKAGGALVALWSAAMIGGALSGGDSVLMPLRHLARAAGGALPVASAEAASRSAASPAFERITTVAQLDAVLASTDRPVVLDFYADWCVACKEMEHLTFADPPIATRLRKARLLQADVTANSAEAKALLKRFQLFGPPGILFFDVQGRELPAARTIGFLPADEFAQRLGHATL</sequence>
<feature type="disulfide bond" description="Redox-active" evidence="18">
    <location>
        <begin position="132"/>
        <end position="138"/>
    </location>
</feature>
<dbReference type="AlphaFoldDB" id="A0A246ITN6"/>
<name>A0A246ITN6_9BURK</name>
<evidence type="ECO:0000256" key="9">
    <source>
        <dbReference type="ARBA" id="ARBA00022982"/>
    </source>
</evidence>
<feature type="transmembrane region" description="Helical" evidence="18">
    <location>
        <begin position="417"/>
        <end position="435"/>
    </location>
</feature>
<dbReference type="GO" id="GO:0017004">
    <property type="term" value="P:cytochrome complex assembly"/>
    <property type="evidence" value="ECO:0007669"/>
    <property type="project" value="UniProtKB-UniRule"/>
</dbReference>
<dbReference type="PROSITE" id="PS00194">
    <property type="entry name" value="THIOREDOXIN_1"/>
    <property type="match status" value="1"/>
</dbReference>
<evidence type="ECO:0000256" key="7">
    <source>
        <dbReference type="ARBA" id="ARBA00022729"/>
    </source>
</evidence>
<evidence type="ECO:0000256" key="6">
    <source>
        <dbReference type="ARBA" id="ARBA00022692"/>
    </source>
</evidence>
<keyword evidence="9 18" id="KW-0249">Electron transport</keyword>
<feature type="transmembrane region" description="Helical" evidence="18">
    <location>
        <begin position="261"/>
        <end position="285"/>
    </location>
</feature>
<evidence type="ECO:0000256" key="3">
    <source>
        <dbReference type="ARBA" id="ARBA00022448"/>
    </source>
</evidence>
<dbReference type="GO" id="GO:0009055">
    <property type="term" value="F:electron transfer activity"/>
    <property type="evidence" value="ECO:0007669"/>
    <property type="project" value="UniProtKB-UniRule"/>
</dbReference>
<evidence type="ECO:0000256" key="14">
    <source>
        <dbReference type="ARBA" id="ARBA00023157"/>
    </source>
</evidence>
<dbReference type="Pfam" id="PF02683">
    <property type="entry name" value="DsbD_TM"/>
    <property type="match status" value="1"/>
</dbReference>
<dbReference type="InterPro" id="IPR003834">
    <property type="entry name" value="Cyt_c_assmbl_TM_dom"/>
</dbReference>
<dbReference type="Gene3D" id="3.40.30.10">
    <property type="entry name" value="Glutaredoxin"/>
    <property type="match status" value="1"/>
</dbReference>
<comment type="subcellular location">
    <subcellularLocation>
        <location evidence="1 18">Cell inner membrane</location>
        <topology evidence="1 18">Multi-pass membrane protein</topology>
    </subcellularLocation>
</comment>
<keyword evidence="21" id="KW-1185">Reference proteome</keyword>